<evidence type="ECO:0000256" key="6">
    <source>
        <dbReference type="SAM" id="MobiDB-lite"/>
    </source>
</evidence>
<dbReference type="PROSITE" id="PS51369">
    <property type="entry name" value="TCP"/>
    <property type="match status" value="1"/>
</dbReference>
<comment type="subcellular location">
    <subcellularLocation>
        <location evidence="1">Nucleus</location>
    </subcellularLocation>
</comment>
<comment type="caution">
    <text evidence="8">The sequence shown here is derived from an EMBL/GenBank/DDBJ whole genome shotgun (WGS) entry which is preliminary data.</text>
</comment>
<keyword evidence="2" id="KW-0805">Transcription regulation</keyword>
<evidence type="ECO:0000256" key="1">
    <source>
        <dbReference type="ARBA" id="ARBA00004123"/>
    </source>
</evidence>
<dbReference type="GO" id="GO:0043565">
    <property type="term" value="F:sequence-specific DNA binding"/>
    <property type="evidence" value="ECO:0007669"/>
    <property type="project" value="TreeGrafter"/>
</dbReference>
<evidence type="ECO:0000259" key="7">
    <source>
        <dbReference type="PROSITE" id="PS51369"/>
    </source>
</evidence>
<dbReference type="GO" id="GO:0003700">
    <property type="term" value="F:DNA-binding transcription factor activity"/>
    <property type="evidence" value="ECO:0007669"/>
    <property type="project" value="InterPro"/>
</dbReference>
<dbReference type="PANTHER" id="PTHR31072:SF268">
    <property type="entry name" value="TCP DOMAIN-CONTAINING PROTEIN"/>
    <property type="match status" value="1"/>
</dbReference>
<dbReference type="InterPro" id="IPR017887">
    <property type="entry name" value="TF_TCP_subgr"/>
</dbReference>
<feature type="domain" description="TCP" evidence="7">
    <location>
        <begin position="71"/>
        <end position="129"/>
    </location>
</feature>
<accession>A0A834X619</accession>
<proteinExistence type="predicted"/>
<name>A0A834X619_9FABA</name>
<dbReference type="PANTHER" id="PTHR31072">
    <property type="entry name" value="TRANSCRIPTION FACTOR TCP4-RELATED"/>
    <property type="match status" value="1"/>
</dbReference>
<reference evidence="8" key="1">
    <citation type="submission" date="2020-09" db="EMBL/GenBank/DDBJ databases">
        <title>Genome-Enabled Discovery of Anthraquinone Biosynthesis in Senna tora.</title>
        <authorList>
            <person name="Kang S.-H."/>
            <person name="Pandey R.P."/>
            <person name="Lee C.-M."/>
            <person name="Sim J.-S."/>
            <person name="Jeong J.-T."/>
            <person name="Choi B.-S."/>
            <person name="Jung M."/>
            <person name="Ginzburg D."/>
            <person name="Zhao K."/>
            <person name="Won S.Y."/>
            <person name="Oh T.-J."/>
            <person name="Yu Y."/>
            <person name="Kim N.-H."/>
            <person name="Lee O.R."/>
            <person name="Lee T.-H."/>
            <person name="Bashyal P."/>
            <person name="Kim T.-S."/>
            <person name="Lee W.-H."/>
            <person name="Kawkins C."/>
            <person name="Kim C.-K."/>
            <person name="Kim J.S."/>
            <person name="Ahn B.O."/>
            <person name="Rhee S.Y."/>
            <person name="Sohng J.K."/>
        </authorList>
    </citation>
    <scope>NUCLEOTIDE SEQUENCE</scope>
    <source>
        <tissue evidence="8">Leaf</tissue>
    </source>
</reference>
<dbReference type="GO" id="GO:0005634">
    <property type="term" value="C:nucleus"/>
    <property type="evidence" value="ECO:0007669"/>
    <property type="project" value="UniProtKB-SubCell"/>
</dbReference>
<keyword evidence="4" id="KW-0804">Transcription</keyword>
<keyword evidence="3" id="KW-0238">DNA-binding</keyword>
<gene>
    <name evidence="8" type="ORF">G2W53_007022</name>
</gene>
<dbReference type="InterPro" id="IPR005333">
    <property type="entry name" value="Transcription_factor_TCP"/>
</dbReference>
<evidence type="ECO:0000256" key="5">
    <source>
        <dbReference type="ARBA" id="ARBA00023242"/>
    </source>
</evidence>
<dbReference type="EMBL" id="JAAIUW010000003">
    <property type="protein sequence ID" value="KAF7838540.1"/>
    <property type="molecule type" value="Genomic_DNA"/>
</dbReference>
<evidence type="ECO:0000256" key="4">
    <source>
        <dbReference type="ARBA" id="ARBA00023163"/>
    </source>
</evidence>
<dbReference type="OrthoDB" id="1889307at2759"/>
<feature type="region of interest" description="Disordered" evidence="6">
    <location>
        <begin position="1"/>
        <end position="24"/>
    </location>
</feature>
<evidence type="ECO:0000313" key="9">
    <source>
        <dbReference type="Proteomes" id="UP000634136"/>
    </source>
</evidence>
<evidence type="ECO:0000256" key="3">
    <source>
        <dbReference type="ARBA" id="ARBA00023125"/>
    </source>
</evidence>
<evidence type="ECO:0000256" key="2">
    <source>
        <dbReference type="ARBA" id="ARBA00023015"/>
    </source>
</evidence>
<evidence type="ECO:0000313" key="8">
    <source>
        <dbReference type="EMBL" id="KAF7838540.1"/>
    </source>
</evidence>
<keyword evidence="9" id="KW-1185">Reference proteome</keyword>
<organism evidence="8 9">
    <name type="scientific">Senna tora</name>
    <dbReference type="NCBI Taxonomy" id="362788"/>
    <lineage>
        <taxon>Eukaryota</taxon>
        <taxon>Viridiplantae</taxon>
        <taxon>Streptophyta</taxon>
        <taxon>Embryophyta</taxon>
        <taxon>Tracheophyta</taxon>
        <taxon>Spermatophyta</taxon>
        <taxon>Magnoliopsida</taxon>
        <taxon>eudicotyledons</taxon>
        <taxon>Gunneridae</taxon>
        <taxon>Pentapetalae</taxon>
        <taxon>rosids</taxon>
        <taxon>fabids</taxon>
        <taxon>Fabales</taxon>
        <taxon>Fabaceae</taxon>
        <taxon>Caesalpinioideae</taxon>
        <taxon>Cassia clade</taxon>
        <taxon>Senna</taxon>
    </lineage>
</organism>
<dbReference type="Proteomes" id="UP000634136">
    <property type="component" value="Unassembled WGS sequence"/>
</dbReference>
<keyword evidence="5" id="KW-0539">Nucleus</keyword>
<protein>
    <submittedName>
        <fullName evidence="8">Transcription factor TCP5</fullName>
    </submittedName>
</protein>
<dbReference type="AlphaFoldDB" id="A0A834X619"/>
<sequence length="226" mass="25644">MMIGNSRKGNHQGKQEGDSDDHHYNIINNNNGIIGKYLYPNKVLGSSSSWASRQWSLRNPRIVQVSRAFGGKDRHSKVCTIRGLRDRRIRLSMPTAVQLYELQDRLGLSQPSKVIDWLIEATKADIDKLPPLQFPHGFPHQFLHPKNLISPSPQIHLSNSSLNINYDHGSNFIDHHERLSLWDQKGKWVMKTNNEDDDGGIVVLPFTSSLLDDSDHNQKHTTAPSS</sequence>
<feature type="compositionally biased region" description="Basic and acidic residues" evidence="6">
    <location>
        <begin position="13"/>
        <end position="24"/>
    </location>
</feature>
<dbReference type="Pfam" id="PF03634">
    <property type="entry name" value="TCP"/>
    <property type="match status" value="1"/>
</dbReference>